<gene>
    <name evidence="1" type="ORF">AT274_07670</name>
</gene>
<dbReference type="RefSeq" id="WP_061654083.1">
    <property type="nucleotide sequence ID" value="NZ_LOMT01000002.1"/>
</dbReference>
<accession>A0A150B942</accession>
<reference evidence="1 2" key="1">
    <citation type="submission" date="2015-12" db="EMBL/GenBank/DDBJ databases">
        <title>Bacillus cereus Group isolate.</title>
        <authorList>
            <person name="Kovac J."/>
        </authorList>
    </citation>
    <scope>NUCLEOTIDE SEQUENCE [LARGE SCALE GENOMIC DNA]</scope>
    <source>
        <strain evidence="1 2">FSL W8-0275</strain>
    </source>
</reference>
<evidence type="ECO:0000313" key="1">
    <source>
        <dbReference type="EMBL" id="KXY04228.1"/>
    </source>
</evidence>
<dbReference type="EMBL" id="LOMT01000002">
    <property type="protein sequence ID" value="KXY04228.1"/>
    <property type="molecule type" value="Genomic_DNA"/>
</dbReference>
<dbReference type="AlphaFoldDB" id="A0A150B942"/>
<dbReference type="Proteomes" id="UP000075591">
    <property type="component" value="Unassembled WGS sequence"/>
</dbReference>
<protein>
    <recommendedName>
        <fullName evidence="3">Antitoxin SocA-like Panacea domain-containing protein</fullName>
    </recommendedName>
</protein>
<evidence type="ECO:0008006" key="3">
    <source>
        <dbReference type="Google" id="ProtNLM"/>
    </source>
</evidence>
<sequence>MENVLKNYGQADSTSSFDDLKALLTYFLRNSTKSLGRTEIMKYVYTFEYYYLQMYSKQFTNLKFNRYYYGPNESMLLDAVSGLQEEGIVDISEYHNYYGGLSYRHKFVMDPSGCSYDLPNRAKFVASFILDRLGNENYEGVINFAYSTPPMVEILKEEELVGRTFLGRVLDMSKTGPVFKSTREQKEEARRRLKAQQQERGSDQEYYSHLLNQYVTYEDTRRRAISAESNLSE</sequence>
<comment type="caution">
    <text evidence="1">The sequence shown here is derived from an EMBL/GenBank/DDBJ whole genome shotgun (WGS) entry which is preliminary data.</text>
</comment>
<organism evidence="1 2">
    <name type="scientific">Bacillus cereus</name>
    <dbReference type="NCBI Taxonomy" id="1396"/>
    <lineage>
        <taxon>Bacteria</taxon>
        <taxon>Bacillati</taxon>
        <taxon>Bacillota</taxon>
        <taxon>Bacilli</taxon>
        <taxon>Bacillales</taxon>
        <taxon>Bacillaceae</taxon>
        <taxon>Bacillus</taxon>
        <taxon>Bacillus cereus group</taxon>
    </lineage>
</organism>
<evidence type="ECO:0000313" key="2">
    <source>
        <dbReference type="Proteomes" id="UP000075591"/>
    </source>
</evidence>
<proteinExistence type="predicted"/>
<name>A0A150B942_BACCE</name>